<feature type="region of interest" description="Disordered" evidence="16">
    <location>
        <begin position="1"/>
        <end position="33"/>
    </location>
</feature>
<dbReference type="Gene3D" id="1.10.510.10">
    <property type="entry name" value="Transferase(Phosphotransferase) domain 1"/>
    <property type="match status" value="1"/>
</dbReference>
<dbReference type="Gene3D" id="3.30.200.20">
    <property type="entry name" value="Phosphorylase Kinase, domain 1"/>
    <property type="match status" value="1"/>
</dbReference>
<dbReference type="InterPro" id="IPR017441">
    <property type="entry name" value="Protein_kinase_ATP_BS"/>
</dbReference>
<keyword evidence="8 15" id="KW-0547">Nucleotide-binding</keyword>
<keyword evidence="11 15" id="KW-0067">ATP-binding</keyword>
<dbReference type="PROSITE" id="PS50011">
    <property type="entry name" value="PROTEIN_KINASE_DOM"/>
    <property type="match status" value="1"/>
</dbReference>
<evidence type="ECO:0000256" key="2">
    <source>
        <dbReference type="ARBA" id="ARBA00011245"/>
    </source>
</evidence>
<evidence type="ECO:0000256" key="3">
    <source>
        <dbReference type="ARBA" id="ARBA00012513"/>
    </source>
</evidence>
<evidence type="ECO:0000256" key="9">
    <source>
        <dbReference type="ARBA" id="ARBA00022777"/>
    </source>
</evidence>
<keyword evidence="4" id="KW-0723">Serine/threonine-protein kinase</keyword>
<feature type="domain" description="EF-hand" evidence="18">
    <location>
        <begin position="527"/>
        <end position="559"/>
    </location>
</feature>
<keyword evidence="9 19" id="KW-0418">Kinase</keyword>
<dbReference type="PROSITE" id="PS00018">
    <property type="entry name" value="EF_HAND_1"/>
    <property type="match status" value="1"/>
</dbReference>
<dbReference type="EC" id="2.7.11.1" evidence="3"/>
<evidence type="ECO:0000313" key="20">
    <source>
        <dbReference type="Proteomes" id="UP000007800"/>
    </source>
</evidence>
<dbReference type="CDD" id="cd00051">
    <property type="entry name" value="EFh"/>
    <property type="match status" value="1"/>
</dbReference>
<dbReference type="Pfam" id="PF13499">
    <property type="entry name" value="EF-hand_7"/>
    <property type="match status" value="1"/>
</dbReference>
<proteinExistence type="inferred from homology"/>
<keyword evidence="5" id="KW-0808">Transferase</keyword>
<dbReference type="GO" id="GO:0005524">
    <property type="term" value="F:ATP binding"/>
    <property type="evidence" value="ECO:0007669"/>
    <property type="project" value="UniProtKB-UniRule"/>
</dbReference>
<dbReference type="Pfam" id="PF00069">
    <property type="entry name" value="Pkinase"/>
    <property type="match status" value="1"/>
</dbReference>
<gene>
    <name evidence="19" type="ORF">Pmar_PMAR009936</name>
</gene>
<dbReference type="CDD" id="cd05117">
    <property type="entry name" value="STKc_CAMK"/>
    <property type="match status" value="1"/>
</dbReference>
<dbReference type="FunFam" id="3.30.200.20:FF:000315">
    <property type="entry name" value="Calcium-dependent protein kinase 3"/>
    <property type="match status" value="1"/>
</dbReference>
<evidence type="ECO:0000259" key="18">
    <source>
        <dbReference type="PROSITE" id="PS50222"/>
    </source>
</evidence>
<accession>C5LI98</accession>
<comment type="similarity">
    <text evidence="12">Belongs to the protein kinase superfamily. Ser/Thr protein kinase family. CDPK subfamily.</text>
</comment>
<evidence type="ECO:0000256" key="13">
    <source>
        <dbReference type="ARBA" id="ARBA00047899"/>
    </source>
</evidence>
<feature type="domain" description="EF-hand" evidence="18">
    <location>
        <begin position="489"/>
        <end position="524"/>
    </location>
</feature>
<dbReference type="EMBL" id="GG682206">
    <property type="protein sequence ID" value="EER03546.1"/>
    <property type="molecule type" value="Genomic_DNA"/>
</dbReference>
<feature type="domain" description="Protein kinase" evidence="17">
    <location>
        <begin position="195"/>
        <end position="447"/>
    </location>
</feature>
<comment type="subunit">
    <text evidence="2">Monomer.</text>
</comment>
<name>C5LI98_PERM5</name>
<dbReference type="InterPro" id="IPR050205">
    <property type="entry name" value="CDPK_Ser/Thr_kinases"/>
</dbReference>
<evidence type="ECO:0000256" key="15">
    <source>
        <dbReference type="PROSITE-ProRule" id="PRU10141"/>
    </source>
</evidence>
<reference evidence="19 20" key="1">
    <citation type="submission" date="2008-07" db="EMBL/GenBank/DDBJ databases">
        <authorList>
            <person name="El-Sayed N."/>
            <person name="Caler E."/>
            <person name="Inman J."/>
            <person name="Amedeo P."/>
            <person name="Hass B."/>
            <person name="Wortman J."/>
        </authorList>
    </citation>
    <scope>NUCLEOTIDE SEQUENCE [LARGE SCALE GENOMIC DNA]</scope>
    <source>
        <strain evidence="20">ATCC 50983 / TXsc</strain>
    </source>
</reference>
<keyword evidence="10" id="KW-0106">Calcium</keyword>
<evidence type="ECO:0000259" key="17">
    <source>
        <dbReference type="PROSITE" id="PS50011"/>
    </source>
</evidence>
<protein>
    <recommendedName>
        <fullName evidence="3">non-specific serine/threonine protein kinase</fullName>
        <ecNumber evidence="3">2.7.11.1</ecNumber>
    </recommendedName>
</protein>
<sequence length="569" mass="64702">MVTSNDGSSRLWNRRRRENDTIPPTIPEGKLPEDDLSFSTLIAHHDNDAKILGRGEPSSSTYRMPPPQADCCACLGAAVRWCFGVDPAGKDVLNRRDRRLVAQHEKLGLVGDGLLDAPPPPRLEHSITDRVRDQVYEIQRQRSDRTSFINPGMYGNSLGGMRSPSGAVDAGLDHTDIISLRLKLDPTRKVTSKYKWTGIRLGKGGYASVYEVHERSTGARRACKIISKKRVEDLELLERELQVLISLDHPNIIRMLSWYESDNNLYVIMELCEGGELFDVIDKREELYSGSIIRQIFLGVAYLHQAGIVHRDLKLENCLFKNKDMRSCVKLIDFGLAGLKPMYHDKPWLKDVLGTALYMAPEVISDNTYYDEKCDSWSVGIIMYIMLTGKRGVKGMHERELFHRVKTMEPDLTKIPSKPAAELVGLLLQKDPSKRPSAREALNHPWLRQHEFYPAYQQRQLLHHLRSFGNFRRLERAVLTVIAFNTSSREMEQMRETFITLDKDNSGGLSPQEIVSGLRRLDIEIPDDIYQILESVDADQSGEVDYTEFVAAVMDRNNGNMRVVKYACG</sequence>
<dbReference type="SMART" id="SM00054">
    <property type="entry name" value="EFh"/>
    <property type="match status" value="2"/>
</dbReference>
<evidence type="ECO:0000256" key="16">
    <source>
        <dbReference type="SAM" id="MobiDB-lite"/>
    </source>
</evidence>
<comment type="catalytic activity">
    <reaction evidence="14">
        <text>L-seryl-[protein] + ATP = O-phospho-L-seryl-[protein] + ADP + H(+)</text>
        <dbReference type="Rhea" id="RHEA:17989"/>
        <dbReference type="Rhea" id="RHEA-COMP:9863"/>
        <dbReference type="Rhea" id="RHEA-COMP:11604"/>
        <dbReference type="ChEBI" id="CHEBI:15378"/>
        <dbReference type="ChEBI" id="CHEBI:29999"/>
        <dbReference type="ChEBI" id="CHEBI:30616"/>
        <dbReference type="ChEBI" id="CHEBI:83421"/>
        <dbReference type="ChEBI" id="CHEBI:456216"/>
        <dbReference type="EC" id="2.7.11.1"/>
    </reaction>
</comment>
<evidence type="ECO:0000256" key="8">
    <source>
        <dbReference type="ARBA" id="ARBA00022741"/>
    </source>
</evidence>
<feature type="binding site" evidence="15">
    <location>
        <position position="224"/>
    </location>
    <ligand>
        <name>ATP</name>
        <dbReference type="ChEBI" id="CHEBI:30616"/>
    </ligand>
</feature>
<evidence type="ECO:0000256" key="7">
    <source>
        <dbReference type="ARBA" id="ARBA00022737"/>
    </source>
</evidence>
<dbReference type="InterPro" id="IPR002048">
    <property type="entry name" value="EF_hand_dom"/>
</dbReference>
<organism evidence="20">
    <name type="scientific">Perkinsus marinus (strain ATCC 50983 / TXsc)</name>
    <dbReference type="NCBI Taxonomy" id="423536"/>
    <lineage>
        <taxon>Eukaryota</taxon>
        <taxon>Sar</taxon>
        <taxon>Alveolata</taxon>
        <taxon>Perkinsozoa</taxon>
        <taxon>Perkinsea</taxon>
        <taxon>Perkinsida</taxon>
        <taxon>Perkinsidae</taxon>
        <taxon>Perkinsus</taxon>
    </lineage>
</organism>
<evidence type="ECO:0000256" key="5">
    <source>
        <dbReference type="ARBA" id="ARBA00022679"/>
    </source>
</evidence>
<dbReference type="InterPro" id="IPR018247">
    <property type="entry name" value="EF_Hand_1_Ca_BS"/>
</dbReference>
<dbReference type="Gene3D" id="1.10.238.10">
    <property type="entry name" value="EF-hand"/>
    <property type="match status" value="2"/>
</dbReference>
<dbReference type="InterPro" id="IPR011009">
    <property type="entry name" value="Kinase-like_dom_sf"/>
</dbReference>
<keyword evidence="6" id="KW-0479">Metal-binding</keyword>
<dbReference type="InterPro" id="IPR008271">
    <property type="entry name" value="Ser/Thr_kinase_AS"/>
</dbReference>
<feature type="compositionally biased region" description="Polar residues" evidence="16">
    <location>
        <begin position="1"/>
        <end position="11"/>
    </location>
</feature>
<keyword evidence="7" id="KW-0677">Repeat</keyword>
<evidence type="ECO:0000256" key="14">
    <source>
        <dbReference type="ARBA" id="ARBA00048679"/>
    </source>
</evidence>
<dbReference type="AlphaFoldDB" id="C5LI98"/>
<dbReference type="InterPro" id="IPR000719">
    <property type="entry name" value="Prot_kinase_dom"/>
</dbReference>
<dbReference type="SUPFAM" id="SSF47473">
    <property type="entry name" value="EF-hand"/>
    <property type="match status" value="1"/>
</dbReference>
<dbReference type="Proteomes" id="UP000007800">
    <property type="component" value="Unassembled WGS sequence"/>
</dbReference>
<dbReference type="FunFam" id="1.10.510.10:FF:000571">
    <property type="entry name" value="Maternal embryonic leucine zipper kinase"/>
    <property type="match status" value="1"/>
</dbReference>
<evidence type="ECO:0000256" key="6">
    <source>
        <dbReference type="ARBA" id="ARBA00022723"/>
    </source>
</evidence>
<dbReference type="InParanoid" id="C5LI98"/>
<comment type="catalytic activity">
    <reaction evidence="13">
        <text>L-threonyl-[protein] + ATP = O-phospho-L-threonyl-[protein] + ADP + H(+)</text>
        <dbReference type="Rhea" id="RHEA:46608"/>
        <dbReference type="Rhea" id="RHEA-COMP:11060"/>
        <dbReference type="Rhea" id="RHEA-COMP:11605"/>
        <dbReference type="ChEBI" id="CHEBI:15378"/>
        <dbReference type="ChEBI" id="CHEBI:30013"/>
        <dbReference type="ChEBI" id="CHEBI:30616"/>
        <dbReference type="ChEBI" id="CHEBI:61977"/>
        <dbReference type="ChEBI" id="CHEBI:456216"/>
        <dbReference type="EC" id="2.7.11.1"/>
    </reaction>
</comment>
<dbReference type="GeneID" id="9047789"/>
<evidence type="ECO:0000256" key="11">
    <source>
        <dbReference type="ARBA" id="ARBA00022840"/>
    </source>
</evidence>
<evidence type="ECO:0000256" key="10">
    <source>
        <dbReference type="ARBA" id="ARBA00022837"/>
    </source>
</evidence>
<evidence type="ECO:0000256" key="12">
    <source>
        <dbReference type="ARBA" id="ARBA00024334"/>
    </source>
</evidence>
<dbReference type="OMA" id="NMDYPNI"/>
<dbReference type="InterPro" id="IPR011992">
    <property type="entry name" value="EF-hand-dom_pair"/>
</dbReference>
<evidence type="ECO:0000313" key="19">
    <source>
        <dbReference type="EMBL" id="EER03546.1"/>
    </source>
</evidence>
<dbReference type="PANTHER" id="PTHR24349">
    <property type="entry name" value="SERINE/THREONINE-PROTEIN KINASE"/>
    <property type="match status" value="1"/>
</dbReference>
<dbReference type="SUPFAM" id="SSF56112">
    <property type="entry name" value="Protein kinase-like (PK-like)"/>
    <property type="match status" value="1"/>
</dbReference>
<dbReference type="PROSITE" id="PS00108">
    <property type="entry name" value="PROTEIN_KINASE_ST"/>
    <property type="match status" value="1"/>
</dbReference>
<dbReference type="SMART" id="SM00220">
    <property type="entry name" value="S_TKc"/>
    <property type="match status" value="1"/>
</dbReference>
<dbReference type="OrthoDB" id="40902at2759"/>
<evidence type="ECO:0000256" key="4">
    <source>
        <dbReference type="ARBA" id="ARBA00022527"/>
    </source>
</evidence>
<dbReference type="PROSITE" id="PS00107">
    <property type="entry name" value="PROTEIN_KINASE_ATP"/>
    <property type="match status" value="1"/>
</dbReference>
<keyword evidence="20" id="KW-1185">Reference proteome</keyword>
<dbReference type="GO" id="GO:0005509">
    <property type="term" value="F:calcium ion binding"/>
    <property type="evidence" value="ECO:0007669"/>
    <property type="project" value="InterPro"/>
</dbReference>
<dbReference type="PROSITE" id="PS50222">
    <property type="entry name" value="EF_HAND_2"/>
    <property type="match status" value="2"/>
</dbReference>
<comment type="cofactor">
    <cofactor evidence="1">
        <name>Mg(2+)</name>
        <dbReference type="ChEBI" id="CHEBI:18420"/>
    </cofactor>
</comment>
<dbReference type="RefSeq" id="XP_002771730.1">
    <property type="nucleotide sequence ID" value="XM_002771684.1"/>
</dbReference>
<evidence type="ECO:0000256" key="1">
    <source>
        <dbReference type="ARBA" id="ARBA00001946"/>
    </source>
</evidence>
<dbReference type="GO" id="GO:0004674">
    <property type="term" value="F:protein serine/threonine kinase activity"/>
    <property type="evidence" value="ECO:0007669"/>
    <property type="project" value="UniProtKB-KW"/>
</dbReference>